<sequence length="130" mass="15728">MDYLALFIEWTKLKIRIHLAPDKKFYFHEREIWWASLGINIGFEQDGKHKTFERPVLVLKVFNKYLLWILPLTSKEKTGKYYYSTEYNGEKSNIILSQLRLISSKRLIRKIRKLSPREFTEIKEILKSFL</sequence>
<dbReference type="GO" id="GO:0003677">
    <property type="term" value="F:DNA binding"/>
    <property type="evidence" value="ECO:0007669"/>
    <property type="project" value="InterPro"/>
</dbReference>
<dbReference type="Pfam" id="PF02452">
    <property type="entry name" value="PemK_toxin"/>
    <property type="match status" value="1"/>
</dbReference>
<dbReference type="Gene3D" id="2.30.30.110">
    <property type="match status" value="1"/>
</dbReference>
<name>A0A1G1XS30_9BACT</name>
<dbReference type="SUPFAM" id="SSF50118">
    <property type="entry name" value="Cell growth inhibitor/plasmid maintenance toxic component"/>
    <property type="match status" value="1"/>
</dbReference>
<protein>
    <recommendedName>
        <fullName evidence="3">Toxin-antitoxin system protein</fullName>
    </recommendedName>
</protein>
<gene>
    <name evidence="1" type="ORF">A2Y67_03560</name>
</gene>
<organism evidence="1 2">
    <name type="scientific">Candidatus Buchananbacteria bacterium RBG_13_39_9</name>
    <dbReference type="NCBI Taxonomy" id="1797531"/>
    <lineage>
        <taxon>Bacteria</taxon>
        <taxon>Candidatus Buchananiibacteriota</taxon>
    </lineage>
</organism>
<proteinExistence type="predicted"/>
<evidence type="ECO:0008006" key="3">
    <source>
        <dbReference type="Google" id="ProtNLM"/>
    </source>
</evidence>
<dbReference type="InterPro" id="IPR003477">
    <property type="entry name" value="PemK-like"/>
</dbReference>
<accession>A0A1G1XS30</accession>
<comment type="caution">
    <text evidence="1">The sequence shown here is derived from an EMBL/GenBank/DDBJ whole genome shotgun (WGS) entry which is preliminary data.</text>
</comment>
<dbReference type="AlphaFoldDB" id="A0A1G1XS30"/>
<dbReference type="InterPro" id="IPR011067">
    <property type="entry name" value="Plasmid_toxin/cell-grow_inhib"/>
</dbReference>
<evidence type="ECO:0000313" key="2">
    <source>
        <dbReference type="Proteomes" id="UP000176260"/>
    </source>
</evidence>
<evidence type="ECO:0000313" key="1">
    <source>
        <dbReference type="EMBL" id="OGY42782.1"/>
    </source>
</evidence>
<reference evidence="1 2" key="1">
    <citation type="journal article" date="2016" name="Nat. Commun.">
        <title>Thousands of microbial genomes shed light on interconnected biogeochemical processes in an aquifer system.</title>
        <authorList>
            <person name="Anantharaman K."/>
            <person name="Brown C.T."/>
            <person name="Hug L.A."/>
            <person name="Sharon I."/>
            <person name="Castelle C.J."/>
            <person name="Probst A.J."/>
            <person name="Thomas B.C."/>
            <person name="Singh A."/>
            <person name="Wilkins M.J."/>
            <person name="Karaoz U."/>
            <person name="Brodie E.L."/>
            <person name="Williams K.H."/>
            <person name="Hubbard S.S."/>
            <person name="Banfield J.F."/>
        </authorList>
    </citation>
    <scope>NUCLEOTIDE SEQUENCE [LARGE SCALE GENOMIC DNA]</scope>
</reference>
<dbReference type="Proteomes" id="UP000176260">
    <property type="component" value="Unassembled WGS sequence"/>
</dbReference>
<dbReference type="EMBL" id="MHIA01000006">
    <property type="protein sequence ID" value="OGY42782.1"/>
    <property type="molecule type" value="Genomic_DNA"/>
</dbReference>